<sequence length="95" mass="10826">MHNFESLSEEINQTELWRWLFTSVQRQRLGGSGDVQVDIRIFTFGCEMVHHSHEFVFSAFSNTGDSASEWDLSCGRGGCKFPFKPSETRKGVSSF</sequence>
<name>A0AAV2EHR2_9ROSI</name>
<protein>
    <submittedName>
        <fullName evidence="1">Uncharacterized protein</fullName>
    </submittedName>
</protein>
<dbReference type="EMBL" id="OZ034817">
    <property type="protein sequence ID" value="CAL1385287.1"/>
    <property type="molecule type" value="Genomic_DNA"/>
</dbReference>
<dbReference type="Proteomes" id="UP001497516">
    <property type="component" value="Chromosome 4"/>
</dbReference>
<accession>A0AAV2EHR2</accession>
<proteinExistence type="predicted"/>
<gene>
    <name evidence="1" type="ORF">LTRI10_LOCUS26438</name>
</gene>
<dbReference type="AlphaFoldDB" id="A0AAV2EHR2"/>
<reference evidence="1 2" key="1">
    <citation type="submission" date="2024-04" db="EMBL/GenBank/DDBJ databases">
        <authorList>
            <person name="Fracassetti M."/>
        </authorList>
    </citation>
    <scope>NUCLEOTIDE SEQUENCE [LARGE SCALE GENOMIC DNA]</scope>
</reference>
<evidence type="ECO:0000313" key="2">
    <source>
        <dbReference type="Proteomes" id="UP001497516"/>
    </source>
</evidence>
<organism evidence="1 2">
    <name type="scientific">Linum trigynum</name>
    <dbReference type="NCBI Taxonomy" id="586398"/>
    <lineage>
        <taxon>Eukaryota</taxon>
        <taxon>Viridiplantae</taxon>
        <taxon>Streptophyta</taxon>
        <taxon>Embryophyta</taxon>
        <taxon>Tracheophyta</taxon>
        <taxon>Spermatophyta</taxon>
        <taxon>Magnoliopsida</taxon>
        <taxon>eudicotyledons</taxon>
        <taxon>Gunneridae</taxon>
        <taxon>Pentapetalae</taxon>
        <taxon>rosids</taxon>
        <taxon>fabids</taxon>
        <taxon>Malpighiales</taxon>
        <taxon>Linaceae</taxon>
        <taxon>Linum</taxon>
    </lineage>
</organism>
<keyword evidence="2" id="KW-1185">Reference proteome</keyword>
<evidence type="ECO:0000313" key="1">
    <source>
        <dbReference type="EMBL" id="CAL1385287.1"/>
    </source>
</evidence>